<accession>A0A3S3N9G3</accession>
<dbReference type="InterPro" id="IPR036259">
    <property type="entry name" value="MFS_trans_sf"/>
</dbReference>
<dbReference type="PANTHER" id="PTHR43124">
    <property type="entry name" value="PURINE EFFLUX PUMP PBUE"/>
    <property type="match status" value="1"/>
</dbReference>
<dbReference type="InterPro" id="IPR050189">
    <property type="entry name" value="MFS_Efflux_Transporters"/>
</dbReference>
<gene>
    <name evidence="10" type="ORF">EOW66_14390</name>
</gene>
<evidence type="ECO:0000259" key="9">
    <source>
        <dbReference type="PROSITE" id="PS50850"/>
    </source>
</evidence>
<dbReference type="EMBL" id="SAVA01000008">
    <property type="protein sequence ID" value="RWR50812.1"/>
    <property type="molecule type" value="Genomic_DNA"/>
</dbReference>
<dbReference type="AlphaFoldDB" id="A0A3S3N9G3"/>
<name>A0A3S3N9G3_9RHOB</name>
<dbReference type="GO" id="GO:1990961">
    <property type="term" value="P:xenobiotic detoxification by transmembrane export across the plasma membrane"/>
    <property type="evidence" value="ECO:0007669"/>
    <property type="project" value="InterPro"/>
</dbReference>
<organism evidence="10 11">
    <name type="scientific">Paenirhodobacter huangdaonensis</name>
    <dbReference type="NCBI Taxonomy" id="2501515"/>
    <lineage>
        <taxon>Bacteria</taxon>
        <taxon>Pseudomonadati</taxon>
        <taxon>Pseudomonadota</taxon>
        <taxon>Alphaproteobacteria</taxon>
        <taxon>Rhodobacterales</taxon>
        <taxon>Rhodobacter group</taxon>
        <taxon>Paenirhodobacter</taxon>
    </lineage>
</organism>
<evidence type="ECO:0000256" key="8">
    <source>
        <dbReference type="RuleBase" id="RU365088"/>
    </source>
</evidence>
<keyword evidence="8" id="KW-0997">Cell inner membrane</keyword>
<feature type="transmembrane region" description="Helical" evidence="8">
    <location>
        <begin position="277"/>
        <end position="298"/>
    </location>
</feature>
<dbReference type="PROSITE" id="PS00216">
    <property type="entry name" value="SUGAR_TRANSPORT_1"/>
    <property type="match status" value="1"/>
</dbReference>
<sequence>MAFLNRHSPPNIITLVLVSGLAALSMNVFLPSLTGMAQHFGVDYAVMQLAVSAYLGVSALLQLVIGPISDRFGRRRVLIAVYAIFTLASLGTLLAPSAETFLAARFAQAVIATSFVLSRAAVRDMFPGPEAASMIGYVTMGMALVPMVGPVVGGFLDVAFGWRSSFLLLFVLGALTLALVWTDLGETLSAGGVPFRDQLAGYPVLLRSHRFWGYSLSAALASAVYFAYLGGAPFVGAQVFGLSPAEVGYFFAVPAGGYVIGNFLSGRFATRLGMDRMVLIGALFATAILALSLAAEAAGLHHPVLFFGTVGLTSIGNGLSLPSANAGLMTVRPELAGTASGLGATLTIGGGAIASSVAGLILGPGTGALPLVVLMAACSAGSVAAIGWVHLRRRRVLGI</sequence>
<reference evidence="10 11" key="2">
    <citation type="submission" date="2019-01" db="EMBL/GenBank/DDBJ databases">
        <title>Sinorhodobacter populi sp. nov. isolated from the symptomatic bark tissue of Populus euramericana canker.</title>
        <authorList>
            <person name="Xu G."/>
        </authorList>
    </citation>
    <scope>NUCLEOTIDE SEQUENCE [LARGE SCALE GENOMIC DNA]</scope>
    <source>
        <strain evidence="10 11">CGMCC 1.12963</strain>
    </source>
</reference>
<evidence type="ECO:0000256" key="6">
    <source>
        <dbReference type="ARBA" id="ARBA00022989"/>
    </source>
</evidence>
<proteinExistence type="inferred from homology"/>
<feature type="transmembrane region" description="Helical" evidence="8">
    <location>
        <begin position="12"/>
        <end position="33"/>
    </location>
</feature>
<feature type="transmembrane region" description="Helical" evidence="8">
    <location>
        <begin position="102"/>
        <end position="122"/>
    </location>
</feature>
<feature type="transmembrane region" description="Helical" evidence="8">
    <location>
        <begin position="304"/>
        <end position="321"/>
    </location>
</feature>
<feature type="domain" description="Major facilitator superfamily (MFS) profile" evidence="9">
    <location>
        <begin position="11"/>
        <end position="394"/>
    </location>
</feature>
<feature type="transmembrane region" description="Helical" evidence="8">
    <location>
        <begin position="247"/>
        <end position="265"/>
    </location>
</feature>
<protein>
    <recommendedName>
        <fullName evidence="8">Bcr/CflA family efflux transporter</fullName>
    </recommendedName>
</protein>
<keyword evidence="11" id="KW-1185">Reference proteome</keyword>
<evidence type="ECO:0000256" key="3">
    <source>
        <dbReference type="ARBA" id="ARBA00022448"/>
    </source>
</evidence>
<feature type="transmembrane region" description="Helical" evidence="8">
    <location>
        <begin position="134"/>
        <end position="156"/>
    </location>
</feature>
<dbReference type="PANTHER" id="PTHR43124:SF3">
    <property type="entry name" value="CHLORAMPHENICOL EFFLUX PUMP RV0191"/>
    <property type="match status" value="1"/>
</dbReference>
<comment type="subcellular location">
    <subcellularLocation>
        <location evidence="8">Cell inner membrane</location>
        <topology evidence="8">Multi-pass membrane protein</topology>
    </subcellularLocation>
    <subcellularLocation>
        <location evidence="1">Cell membrane</location>
        <topology evidence="1">Multi-pass membrane protein</topology>
    </subcellularLocation>
</comment>
<comment type="caution">
    <text evidence="10">The sequence shown here is derived from an EMBL/GenBank/DDBJ whole genome shotgun (WGS) entry which is preliminary data.</text>
</comment>
<keyword evidence="4" id="KW-1003">Cell membrane</keyword>
<dbReference type="CDD" id="cd17320">
    <property type="entry name" value="MFS_MdfA_MDR_like"/>
    <property type="match status" value="1"/>
</dbReference>
<dbReference type="RefSeq" id="WP_128157002.1">
    <property type="nucleotide sequence ID" value="NZ_JBHSOM010000004.1"/>
</dbReference>
<evidence type="ECO:0000256" key="2">
    <source>
        <dbReference type="ARBA" id="ARBA00006236"/>
    </source>
</evidence>
<reference evidence="11" key="1">
    <citation type="submission" date="2019-01" db="EMBL/GenBank/DDBJ databases">
        <title>Sinorhodobacter populi sp. nov. isolated from the symptomatic bark tissue of Populus euramericana canker.</title>
        <authorList>
            <person name="Li Y."/>
        </authorList>
    </citation>
    <scope>NUCLEOTIDE SEQUENCE [LARGE SCALE GENOMIC DNA]</scope>
    <source>
        <strain evidence="11">CGMCC 1.12963</strain>
    </source>
</reference>
<dbReference type="NCBIfam" id="TIGR00710">
    <property type="entry name" value="efflux_Bcr_CflA"/>
    <property type="match status" value="1"/>
</dbReference>
<comment type="similarity">
    <text evidence="2 8">Belongs to the major facilitator superfamily. Bcr/CmlA family.</text>
</comment>
<feature type="transmembrane region" description="Helical" evidence="8">
    <location>
        <begin position="162"/>
        <end position="181"/>
    </location>
</feature>
<feature type="transmembrane region" description="Helical" evidence="8">
    <location>
        <begin position="211"/>
        <end position="235"/>
    </location>
</feature>
<evidence type="ECO:0000256" key="5">
    <source>
        <dbReference type="ARBA" id="ARBA00022692"/>
    </source>
</evidence>
<feature type="transmembrane region" description="Helical" evidence="8">
    <location>
        <begin position="342"/>
        <end position="362"/>
    </location>
</feature>
<keyword evidence="3 8" id="KW-0813">Transport</keyword>
<dbReference type="InterPro" id="IPR020846">
    <property type="entry name" value="MFS_dom"/>
</dbReference>
<keyword evidence="5 8" id="KW-0812">Transmembrane</keyword>
<dbReference type="GO" id="GO:0005886">
    <property type="term" value="C:plasma membrane"/>
    <property type="evidence" value="ECO:0007669"/>
    <property type="project" value="UniProtKB-SubCell"/>
</dbReference>
<keyword evidence="6 8" id="KW-1133">Transmembrane helix</keyword>
<feature type="transmembrane region" description="Helical" evidence="8">
    <location>
        <begin position="368"/>
        <end position="391"/>
    </location>
</feature>
<dbReference type="InterPro" id="IPR011701">
    <property type="entry name" value="MFS"/>
</dbReference>
<evidence type="ECO:0000256" key="1">
    <source>
        <dbReference type="ARBA" id="ARBA00004651"/>
    </source>
</evidence>
<evidence type="ECO:0000313" key="11">
    <source>
        <dbReference type="Proteomes" id="UP000288071"/>
    </source>
</evidence>
<dbReference type="Pfam" id="PF07690">
    <property type="entry name" value="MFS_1"/>
    <property type="match status" value="1"/>
</dbReference>
<keyword evidence="7 8" id="KW-0472">Membrane</keyword>
<dbReference type="InterPro" id="IPR005829">
    <property type="entry name" value="Sugar_transporter_CS"/>
</dbReference>
<feature type="transmembrane region" description="Helical" evidence="8">
    <location>
        <begin position="77"/>
        <end position="96"/>
    </location>
</feature>
<evidence type="ECO:0000256" key="4">
    <source>
        <dbReference type="ARBA" id="ARBA00022475"/>
    </source>
</evidence>
<evidence type="ECO:0000256" key="7">
    <source>
        <dbReference type="ARBA" id="ARBA00023136"/>
    </source>
</evidence>
<dbReference type="Proteomes" id="UP000288071">
    <property type="component" value="Unassembled WGS sequence"/>
</dbReference>
<dbReference type="GO" id="GO:0042910">
    <property type="term" value="F:xenobiotic transmembrane transporter activity"/>
    <property type="evidence" value="ECO:0007669"/>
    <property type="project" value="InterPro"/>
</dbReference>
<dbReference type="Gene3D" id="1.20.1720.10">
    <property type="entry name" value="Multidrug resistance protein D"/>
    <property type="match status" value="1"/>
</dbReference>
<feature type="transmembrane region" description="Helical" evidence="8">
    <location>
        <begin position="45"/>
        <end position="65"/>
    </location>
</feature>
<evidence type="ECO:0000313" key="10">
    <source>
        <dbReference type="EMBL" id="RWR50812.1"/>
    </source>
</evidence>
<dbReference type="PROSITE" id="PS50850">
    <property type="entry name" value="MFS"/>
    <property type="match status" value="1"/>
</dbReference>
<dbReference type="SUPFAM" id="SSF103473">
    <property type="entry name" value="MFS general substrate transporter"/>
    <property type="match status" value="1"/>
</dbReference>
<dbReference type="InterPro" id="IPR004812">
    <property type="entry name" value="Efflux_drug-R_Bcr/CmlA"/>
</dbReference>